<evidence type="ECO:0000313" key="5">
    <source>
        <dbReference type="EMBL" id="KAG6737290.1"/>
    </source>
</evidence>
<evidence type="ECO:0000256" key="1">
    <source>
        <dbReference type="ARBA" id="ARBA00022614"/>
    </source>
</evidence>
<protein>
    <recommendedName>
        <fullName evidence="4">C-JID domain-containing protein</fullName>
    </recommendedName>
</protein>
<dbReference type="Proteomes" id="UP000886885">
    <property type="component" value="Chromosome 19D"/>
</dbReference>
<gene>
    <name evidence="5" type="ORF">POTOM_058804</name>
</gene>
<feature type="domain" description="C-JID" evidence="4">
    <location>
        <begin position="198"/>
        <end position="322"/>
    </location>
</feature>
<keyword evidence="1" id="KW-0433">Leucine-rich repeat</keyword>
<organism evidence="5 6">
    <name type="scientific">Populus tomentosa</name>
    <name type="common">Chinese white poplar</name>
    <dbReference type="NCBI Taxonomy" id="118781"/>
    <lineage>
        <taxon>Eukaryota</taxon>
        <taxon>Viridiplantae</taxon>
        <taxon>Streptophyta</taxon>
        <taxon>Embryophyta</taxon>
        <taxon>Tracheophyta</taxon>
        <taxon>Spermatophyta</taxon>
        <taxon>Magnoliopsida</taxon>
        <taxon>eudicotyledons</taxon>
        <taxon>Gunneridae</taxon>
        <taxon>Pentapetalae</taxon>
        <taxon>rosids</taxon>
        <taxon>fabids</taxon>
        <taxon>Malpighiales</taxon>
        <taxon>Salicaceae</taxon>
        <taxon>Saliceae</taxon>
        <taxon>Populus</taxon>
    </lineage>
</organism>
<name>A0A8X7Y177_POPTO</name>
<dbReference type="InterPro" id="IPR045344">
    <property type="entry name" value="C-JID"/>
</dbReference>
<dbReference type="AlphaFoldDB" id="A0A8X7Y177"/>
<proteinExistence type="predicted"/>
<evidence type="ECO:0000313" key="6">
    <source>
        <dbReference type="Proteomes" id="UP000886885"/>
    </source>
</evidence>
<evidence type="ECO:0000256" key="3">
    <source>
        <dbReference type="SAM" id="MobiDB-lite"/>
    </source>
</evidence>
<keyword evidence="6" id="KW-1185">Reference proteome</keyword>
<dbReference type="EMBL" id="JAAWWB010000038">
    <property type="protein sequence ID" value="KAG6737290.1"/>
    <property type="molecule type" value="Genomic_DNA"/>
</dbReference>
<feature type="compositionally biased region" description="Basic and acidic residues" evidence="3">
    <location>
        <begin position="411"/>
        <end position="425"/>
    </location>
</feature>
<evidence type="ECO:0000256" key="2">
    <source>
        <dbReference type="ARBA" id="ARBA00022737"/>
    </source>
</evidence>
<dbReference type="Pfam" id="PF20160">
    <property type="entry name" value="C-JID"/>
    <property type="match status" value="1"/>
</dbReference>
<feature type="region of interest" description="Disordered" evidence="3">
    <location>
        <begin position="411"/>
        <end position="457"/>
    </location>
</feature>
<reference evidence="5" key="1">
    <citation type="journal article" date="2020" name="bioRxiv">
        <title>Hybrid origin of Populus tomentosa Carr. identified through genome sequencing and phylogenomic analysis.</title>
        <authorList>
            <person name="An X."/>
            <person name="Gao K."/>
            <person name="Chen Z."/>
            <person name="Li J."/>
            <person name="Yang X."/>
            <person name="Yang X."/>
            <person name="Zhou J."/>
            <person name="Guo T."/>
            <person name="Zhao T."/>
            <person name="Huang S."/>
            <person name="Miao D."/>
            <person name="Khan W.U."/>
            <person name="Rao P."/>
            <person name="Ye M."/>
            <person name="Lei B."/>
            <person name="Liao W."/>
            <person name="Wang J."/>
            <person name="Ji L."/>
            <person name="Li Y."/>
            <person name="Guo B."/>
            <person name="Mustafa N.S."/>
            <person name="Li S."/>
            <person name="Yun Q."/>
            <person name="Keller S.R."/>
            <person name="Mao J."/>
            <person name="Zhang R."/>
            <person name="Strauss S.H."/>
        </authorList>
    </citation>
    <scope>NUCLEOTIDE SEQUENCE</scope>
    <source>
        <strain evidence="5">GM15</strain>
        <tissue evidence="5">Leaf</tissue>
    </source>
</reference>
<dbReference type="OrthoDB" id="1645191at2759"/>
<keyword evidence="2" id="KW-0677">Repeat</keyword>
<comment type="caution">
    <text evidence="5">The sequence shown here is derived from an EMBL/GenBank/DDBJ whole genome shotgun (WGS) entry which is preliminary data.</text>
</comment>
<accession>A0A8X7Y177</accession>
<evidence type="ECO:0000259" key="4">
    <source>
        <dbReference type="Pfam" id="PF20160"/>
    </source>
</evidence>
<feature type="compositionally biased region" description="Polar residues" evidence="3">
    <location>
        <begin position="426"/>
        <end position="457"/>
    </location>
</feature>
<sequence>MLDLPEAEEVHLSAKAFEKMKRLRIYLLSTMHKQYAMLLSVTYSECQAGGLFSRVDRRTSGVSDSICSCSSCSGTTSEEDLDLSGNNFVNLPTCINRFTKLRRLELANCIWLEGIPELPRSIKRIGARNCTSLETYSELVRVFMFNTEDRSTKLRDLDFSNCHKLADQNPLQSLADASSRCISVDEGFREDFRIEVVLPGNEIPRWFRLYSDDGYMSFHVPSPTFRRTKALVLCAILRLQFAVDVNISREIFINGRSVISFSRQFFSLKSDHMWLYYLPCRKIRSLNSLLQDDWIHIEVSFRILGAPRNATRKGCGVYLINASHPSSIVGDEDDDTCLSGRNDGINFCGSETWTSLSLDLMRSCSVSDAGEFERHPWQPSPQWKLPPTQPGSIYSPIAQLIHQNSFRDSISKKRDRELGEDHDSSIPETSTKRFQNSSCFPPSNNKVPWGSSQQGDR</sequence>